<dbReference type="Proteomes" id="UP000006671">
    <property type="component" value="Unassembled WGS sequence"/>
</dbReference>
<gene>
    <name evidence="2" type="ORF">NAEGRDRAFT_61600</name>
</gene>
<dbReference type="Pfam" id="PF13475">
    <property type="entry name" value="DUF4116"/>
    <property type="match status" value="1"/>
</dbReference>
<evidence type="ECO:0000313" key="2">
    <source>
        <dbReference type="EMBL" id="EFC50854.1"/>
    </source>
</evidence>
<dbReference type="InterPro" id="IPR025197">
    <property type="entry name" value="DUF4116"/>
</dbReference>
<keyword evidence="3" id="KW-1185">Reference proteome</keyword>
<proteinExistence type="predicted"/>
<reference evidence="2 3" key="1">
    <citation type="journal article" date="2010" name="Cell">
        <title>The genome of Naegleria gruberi illuminates early eukaryotic versatility.</title>
        <authorList>
            <person name="Fritz-Laylin L.K."/>
            <person name="Prochnik S.E."/>
            <person name="Ginger M.L."/>
            <person name="Dacks J.B."/>
            <person name="Carpenter M.L."/>
            <person name="Field M.C."/>
            <person name="Kuo A."/>
            <person name="Paredez A."/>
            <person name="Chapman J."/>
            <person name="Pham J."/>
            <person name="Shu S."/>
            <person name="Neupane R."/>
            <person name="Cipriano M."/>
            <person name="Mancuso J."/>
            <person name="Tu H."/>
            <person name="Salamov A."/>
            <person name="Lindquist E."/>
            <person name="Shapiro H."/>
            <person name="Lucas S."/>
            <person name="Grigoriev I.V."/>
            <person name="Cande W.Z."/>
            <person name="Fulton C."/>
            <person name="Rokhsar D.S."/>
            <person name="Dawson S.C."/>
        </authorList>
    </citation>
    <scope>NUCLEOTIDE SEQUENCE [LARGE SCALE GENOMIC DNA]</scope>
    <source>
        <strain evidence="2 3">NEG-M</strain>
    </source>
</reference>
<dbReference type="AlphaFoldDB" id="D2UX14"/>
<dbReference type="VEuPathDB" id="AmoebaDB:NAEGRDRAFT_61600"/>
<dbReference type="EMBL" id="GG738845">
    <property type="protein sequence ID" value="EFC50854.1"/>
    <property type="molecule type" value="Genomic_DNA"/>
</dbReference>
<dbReference type="RefSeq" id="XP_002683598.1">
    <property type="nucleotide sequence ID" value="XM_002683552.1"/>
</dbReference>
<dbReference type="KEGG" id="ngr:NAEGRDRAFT_61600"/>
<sequence>MDILLKQLKNWINWIEPWENDEDVVLKAVEMDDYVINELPDKFRTDNQFLMKAVLVNGMNYKYYSYGLKTLIQNLDEFEIGLVAKRACCIKIIEKKVNSEEELEKIVKINPFVLNFIPNFEMTLLKKAAKVLVEQFKNIERNGGQIECRDWKDLLEKLEKRPNMSVMANKIFIYEN</sequence>
<protein>
    <submittedName>
        <fullName evidence="2">Predicted protein</fullName>
    </submittedName>
</protein>
<evidence type="ECO:0000313" key="3">
    <source>
        <dbReference type="Proteomes" id="UP000006671"/>
    </source>
</evidence>
<accession>D2UX14</accession>
<dbReference type="GeneID" id="8863660"/>
<dbReference type="InParanoid" id="D2UX14"/>
<feature type="domain" description="DUF4116" evidence="1">
    <location>
        <begin position="21"/>
        <end position="69"/>
    </location>
</feature>
<organism evidence="3">
    <name type="scientific">Naegleria gruberi</name>
    <name type="common">Amoeba</name>
    <dbReference type="NCBI Taxonomy" id="5762"/>
    <lineage>
        <taxon>Eukaryota</taxon>
        <taxon>Discoba</taxon>
        <taxon>Heterolobosea</taxon>
        <taxon>Tetramitia</taxon>
        <taxon>Eutetramitia</taxon>
        <taxon>Vahlkampfiidae</taxon>
        <taxon>Naegleria</taxon>
    </lineage>
</organism>
<name>D2UX14_NAEGR</name>
<evidence type="ECO:0000259" key="1">
    <source>
        <dbReference type="Pfam" id="PF13475"/>
    </source>
</evidence>